<keyword evidence="6 7" id="KW-0472">Membrane</keyword>
<evidence type="ECO:0000256" key="4">
    <source>
        <dbReference type="ARBA" id="ARBA00022692"/>
    </source>
</evidence>
<keyword evidence="4 7" id="KW-0812">Transmembrane</keyword>
<dbReference type="GO" id="GO:0005886">
    <property type="term" value="C:plasma membrane"/>
    <property type="evidence" value="ECO:0007669"/>
    <property type="project" value="UniProtKB-SubCell"/>
</dbReference>
<keyword evidence="2" id="KW-0813">Transport</keyword>
<protein>
    <submittedName>
        <fullName evidence="8">Uncharacterized protein</fullName>
    </submittedName>
</protein>
<name>A0A382SWU1_9ZZZZ</name>
<evidence type="ECO:0000313" key="8">
    <source>
        <dbReference type="EMBL" id="SVD13935.1"/>
    </source>
</evidence>
<feature type="transmembrane region" description="Helical" evidence="7">
    <location>
        <begin position="12"/>
        <end position="35"/>
    </location>
</feature>
<accession>A0A382SWU1</accession>
<keyword evidence="3" id="KW-1003">Cell membrane</keyword>
<dbReference type="AlphaFoldDB" id="A0A382SWU1"/>
<reference evidence="8" key="1">
    <citation type="submission" date="2018-05" db="EMBL/GenBank/DDBJ databases">
        <authorList>
            <person name="Lanie J.A."/>
            <person name="Ng W.-L."/>
            <person name="Kazmierczak K.M."/>
            <person name="Andrzejewski T.M."/>
            <person name="Davidsen T.M."/>
            <person name="Wayne K.J."/>
            <person name="Tettelin H."/>
            <person name="Glass J.I."/>
            <person name="Rusch D."/>
            <person name="Podicherti R."/>
            <person name="Tsui H.-C.T."/>
            <person name="Winkler M.E."/>
        </authorList>
    </citation>
    <scope>NUCLEOTIDE SEQUENCE</scope>
</reference>
<evidence type="ECO:0000256" key="3">
    <source>
        <dbReference type="ARBA" id="ARBA00022475"/>
    </source>
</evidence>
<sequence>VQEFVNDVNSYVWSYWLVGLCLGAGLLFSILTRFLQVRHFRQMLRLVFSGKASDRGISPFQALAVSLSGR</sequence>
<dbReference type="GO" id="GO:0005283">
    <property type="term" value="F:amino acid:sodium symporter activity"/>
    <property type="evidence" value="ECO:0007669"/>
    <property type="project" value="InterPro"/>
</dbReference>
<dbReference type="InterPro" id="IPR001463">
    <property type="entry name" value="Na/Ala_symport"/>
</dbReference>
<dbReference type="PANTHER" id="PTHR30330">
    <property type="entry name" value="AGSS FAMILY TRANSPORTER, SODIUM-ALANINE"/>
    <property type="match status" value="1"/>
</dbReference>
<feature type="non-terminal residue" evidence="8">
    <location>
        <position position="1"/>
    </location>
</feature>
<evidence type="ECO:0000256" key="6">
    <source>
        <dbReference type="ARBA" id="ARBA00023136"/>
    </source>
</evidence>
<evidence type="ECO:0000256" key="1">
    <source>
        <dbReference type="ARBA" id="ARBA00004651"/>
    </source>
</evidence>
<dbReference type="EMBL" id="UINC01131932">
    <property type="protein sequence ID" value="SVD13935.1"/>
    <property type="molecule type" value="Genomic_DNA"/>
</dbReference>
<organism evidence="8">
    <name type="scientific">marine metagenome</name>
    <dbReference type="NCBI Taxonomy" id="408172"/>
    <lineage>
        <taxon>unclassified sequences</taxon>
        <taxon>metagenomes</taxon>
        <taxon>ecological metagenomes</taxon>
    </lineage>
</organism>
<evidence type="ECO:0000256" key="5">
    <source>
        <dbReference type="ARBA" id="ARBA00022989"/>
    </source>
</evidence>
<gene>
    <name evidence="8" type="ORF">METZ01_LOCUS366789</name>
</gene>
<proteinExistence type="predicted"/>
<evidence type="ECO:0000256" key="2">
    <source>
        <dbReference type="ARBA" id="ARBA00022448"/>
    </source>
</evidence>
<keyword evidence="5 7" id="KW-1133">Transmembrane helix</keyword>
<evidence type="ECO:0000256" key="7">
    <source>
        <dbReference type="SAM" id="Phobius"/>
    </source>
</evidence>
<dbReference type="PANTHER" id="PTHR30330:SF7">
    <property type="entry name" value="SODIUM_PROTON-DEPENDENT ALANINE CARRIER PROTEIN YRBD-RELATED"/>
    <property type="match status" value="1"/>
</dbReference>
<comment type="subcellular location">
    <subcellularLocation>
        <location evidence="1">Cell membrane</location>
        <topology evidence="1">Multi-pass membrane protein</topology>
    </subcellularLocation>
</comment>
<feature type="non-terminal residue" evidence="8">
    <location>
        <position position="70"/>
    </location>
</feature>